<dbReference type="SUPFAM" id="SSF51971">
    <property type="entry name" value="Nucleotide-binding domain"/>
    <property type="match status" value="1"/>
</dbReference>
<organism evidence="5 6">
    <name type="scientific">Geotoga petraea</name>
    <dbReference type="NCBI Taxonomy" id="28234"/>
    <lineage>
        <taxon>Bacteria</taxon>
        <taxon>Thermotogati</taxon>
        <taxon>Thermotogota</taxon>
        <taxon>Thermotogae</taxon>
        <taxon>Petrotogales</taxon>
        <taxon>Petrotogaceae</taxon>
        <taxon>Geotoga</taxon>
    </lineage>
</organism>
<dbReference type="InterPro" id="IPR028261">
    <property type="entry name" value="DPD_II"/>
</dbReference>
<dbReference type="Pfam" id="PF12838">
    <property type="entry name" value="Fer4_7"/>
    <property type="match status" value="1"/>
</dbReference>
<evidence type="ECO:0000259" key="4">
    <source>
        <dbReference type="PROSITE" id="PS51379"/>
    </source>
</evidence>
<keyword evidence="1" id="KW-0479">Metal-binding</keyword>
<dbReference type="CDD" id="cd10549">
    <property type="entry name" value="MtMvhB_like"/>
    <property type="match status" value="1"/>
</dbReference>
<evidence type="ECO:0000313" key="5">
    <source>
        <dbReference type="EMBL" id="SDC74332.1"/>
    </source>
</evidence>
<dbReference type="PROSITE" id="PS51379">
    <property type="entry name" value="4FE4S_FER_2"/>
    <property type="match status" value="3"/>
</dbReference>
<name>A0A1G6P2C1_9BACT</name>
<accession>A0A1G6P2C1</accession>
<dbReference type="Gene3D" id="3.30.70.3270">
    <property type="match status" value="1"/>
</dbReference>
<dbReference type="AlphaFoldDB" id="A0A1G6P2C1"/>
<keyword evidence="3" id="KW-0411">Iron-sulfur</keyword>
<dbReference type="InterPro" id="IPR017896">
    <property type="entry name" value="4Fe4S_Fe-S-bd"/>
</dbReference>
<evidence type="ECO:0000256" key="3">
    <source>
        <dbReference type="ARBA" id="ARBA00023014"/>
    </source>
</evidence>
<feature type="domain" description="4Fe-4S ferredoxin-type" evidence="4">
    <location>
        <begin position="82"/>
        <end position="111"/>
    </location>
</feature>
<dbReference type="GO" id="GO:0051536">
    <property type="term" value="F:iron-sulfur cluster binding"/>
    <property type="evidence" value="ECO:0007669"/>
    <property type="project" value="UniProtKB-KW"/>
</dbReference>
<dbReference type="PRINTS" id="PR00419">
    <property type="entry name" value="ADXRDTASE"/>
</dbReference>
<dbReference type="RefSeq" id="WP_091404803.1">
    <property type="nucleotide sequence ID" value="NZ_FMYV01000007.1"/>
</dbReference>
<dbReference type="PANTHER" id="PTHR42783:SF3">
    <property type="entry name" value="GLUTAMATE SYNTHASE [NADPH] SMALL CHAIN-RELATED"/>
    <property type="match status" value="1"/>
</dbReference>
<reference evidence="5 6" key="1">
    <citation type="submission" date="2016-10" db="EMBL/GenBank/DDBJ databases">
        <authorList>
            <person name="de Groot N.N."/>
        </authorList>
    </citation>
    <scope>NUCLEOTIDE SEQUENCE [LARGE SCALE GENOMIC DNA]</scope>
    <source>
        <strain evidence="5 6">WG14</strain>
    </source>
</reference>
<feature type="domain" description="4Fe-4S ferredoxin-type" evidence="4">
    <location>
        <begin position="178"/>
        <end position="209"/>
    </location>
</feature>
<proteinExistence type="predicted"/>
<dbReference type="Gene3D" id="3.50.50.60">
    <property type="entry name" value="FAD/NAD(P)-binding domain"/>
    <property type="match status" value="2"/>
</dbReference>
<dbReference type="GO" id="GO:0016491">
    <property type="term" value="F:oxidoreductase activity"/>
    <property type="evidence" value="ECO:0007669"/>
    <property type="project" value="InterPro"/>
</dbReference>
<gene>
    <name evidence="5" type="ORF">SAMN04488588_1702</name>
</gene>
<dbReference type="STRING" id="28234.SAMN04488588_1702"/>
<dbReference type="GO" id="GO:0046872">
    <property type="term" value="F:metal ion binding"/>
    <property type="evidence" value="ECO:0007669"/>
    <property type="project" value="UniProtKB-KW"/>
</dbReference>
<dbReference type="SUPFAM" id="SSF54862">
    <property type="entry name" value="4Fe-4S ferredoxins"/>
    <property type="match status" value="1"/>
</dbReference>
<evidence type="ECO:0000313" key="6">
    <source>
        <dbReference type="Proteomes" id="UP000199322"/>
    </source>
</evidence>
<dbReference type="InterPro" id="IPR009051">
    <property type="entry name" value="Helical_ferredxn"/>
</dbReference>
<dbReference type="Proteomes" id="UP000199322">
    <property type="component" value="Unassembled WGS sequence"/>
</dbReference>
<keyword evidence="2" id="KW-0408">Iron</keyword>
<feature type="domain" description="4Fe-4S ferredoxin-type" evidence="4">
    <location>
        <begin position="41"/>
        <end position="70"/>
    </location>
</feature>
<evidence type="ECO:0000256" key="1">
    <source>
        <dbReference type="ARBA" id="ARBA00022723"/>
    </source>
</evidence>
<dbReference type="InterPro" id="IPR036188">
    <property type="entry name" value="FAD/NAD-bd_sf"/>
</dbReference>
<protein>
    <submittedName>
        <fullName evidence="5">Glutamate synthase (NADPH/NADH) small chain</fullName>
    </submittedName>
</protein>
<sequence length="607" mass="68184">MAKKSFFSPARAWKYLTKKPVTIELSDIFDKPREAADRYRGFHTNDWDKCIGCGTCSRVCPTDAIVMTEFSELPDEEGSKPERPVIDYGRCSFCGLCVDICTTNSLGMTKEYIHIDPDPNHFFFVPREGGIHEVEFPEGYKRDEVSDLLDLERVEMELLPAEERKDSFIEIVKGFSTEQAKQEAARCVDCGICTKTCPAHMDIPDYIRDIYNDDLNKGLEDLYRTNPLPAVCGRMCTHKCETVCTIGERGEAVSIRWLKRYIVDNVPQENYKEILEPEIIKHANKKVAIIGGGPAGLSAAYYLSLMGYEITIYEEKSRMGGVLNYGGPSYRLPDDAFEQDLNYIKSLGVEFKNNTKVGKDISLEELQKNFDVVFASTGFTKGKMIPLPGAEHEKVIPAMDILEEMKDYVRGEGEKPFIPEKLVVIGGGNVAMDVARSMVRLQNIEYGKSEVHVLALEMSLDQMPADIDEKEEGGEEGVIFHPGYGPEEIIVEDGELKSVRFKKVLSIFDEEGRFNPKYDENEKIEVEADLVVQSIGQAPDYVYLSDDLKEKINITRRGQLEINDQGQVKGAPWLFSGGDIVHGPDIIHGIADGHNAARGIDKYLMGR</sequence>
<dbReference type="Gene3D" id="1.10.1060.10">
    <property type="entry name" value="Alpha-helical ferredoxin"/>
    <property type="match status" value="1"/>
</dbReference>
<dbReference type="Pfam" id="PF07992">
    <property type="entry name" value="Pyr_redox_2"/>
    <property type="match status" value="1"/>
</dbReference>
<dbReference type="SUPFAM" id="SSF46548">
    <property type="entry name" value="alpha-helical ferredoxin"/>
    <property type="match status" value="1"/>
</dbReference>
<keyword evidence="6" id="KW-1185">Reference proteome</keyword>
<evidence type="ECO:0000256" key="2">
    <source>
        <dbReference type="ARBA" id="ARBA00023004"/>
    </source>
</evidence>
<dbReference type="InterPro" id="IPR017900">
    <property type="entry name" value="4Fe4S_Fe_S_CS"/>
</dbReference>
<dbReference type="PROSITE" id="PS00198">
    <property type="entry name" value="4FE4S_FER_1"/>
    <property type="match status" value="2"/>
</dbReference>
<dbReference type="Pfam" id="PF14691">
    <property type="entry name" value="Fer4_20"/>
    <property type="match status" value="1"/>
</dbReference>
<dbReference type="NCBIfam" id="NF010590">
    <property type="entry name" value="PRK13984.1"/>
    <property type="match status" value="1"/>
</dbReference>
<dbReference type="PANTHER" id="PTHR42783">
    <property type="entry name" value="GLUTAMATE SYNTHASE [NADPH] SMALL CHAIN"/>
    <property type="match status" value="1"/>
</dbReference>
<dbReference type="EMBL" id="FMYV01000007">
    <property type="protein sequence ID" value="SDC74332.1"/>
    <property type="molecule type" value="Genomic_DNA"/>
</dbReference>
<dbReference type="InterPro" id="IPR023753">
    <property type="entry name" value="FAD/NAD-binding_dom"/>
</dbReference>